<dbReference type="GO" id="GO:0008757">
    <property type="term" value="F:S-adenosylmethionine-dependent methyltransferase activity"/>
    <property type="evidence" value="ECO:0007669"/>
    <property type="project" value="InterPro"/>
</dbReference>
<dbReference type="InterPro" id="IPR052939">
    <property type="entry name" value="23S_rRNA_MeTrnsfrase_RlmA"/>
</dbReference>
<evidence type="ECO:0000313" key="3">
    <source>
        <dbReference type="Proteomes" id="UP000012081"/>
    </source>
</evidence>
<reference evidence="2 3" key="1">
    <citation type="submission" date="2013-03" db="EMBL/GenBank/DDBJ databases">
        <title>Assembly of a new bacterial strain Brevibacillus borstelensis AK1.</title>
        <authorList>
            <person name="Rajan I."/>
            <person name="PoliReddy D."/>
            <person name="Sugumar T."/>
            <person name="Rathinam K."/>
            <person name="Alqarawi S."/>
            <person name="Khalil A.B."/>
            <person name="Sivakumar N."/>
        </authorList>
    </citation>
    <scope>NUCLEOTIDE SEQUENCE [LARGE SCALE GENOMIC DNA]</scope>
    <source>
        <strain evidence="2 3">AK1</strain>
    </source>
</reference>
<feature type="domain" description="Methyltransferase type 11" evidence="1">
    <location>
        <begin position="56"/>
        <end position="123"/>
    </location>
</feature>
<dbReference type="PANTHER" id="PTHR43460:SF1">
    <property type="entry name" value="METHYLTRANSFERASE TYPE 11 DOMAIN-CONTAINING PROTEIN"/>
    <property type="match status" value="1"/>
</dbReference>
<dbReference type="Proteomes" id="UP000012081">
    <property type="component" value="Unassembled WGS sequence"/>
</dbReference>
<protein>
    <recommendedName>
        <fullName evidence="1">Methyltransferase type 11 domain-containing protein</fullName>
    </recommendedName>
</protein>
<evidence type="ECO:0000313" key="2">
    <source>
        <dbReference type="EMBL" id="EMT50417.1"/>
    </source>
</evidence>
<dbReference type="Gene3D" id="3.40.50.150">
    <property type="entry name" value="Vaccinia Virus protein VP39"/>
    <property type="match status" value="1"/>
</dbReference>
<proteinExistence type="predicted"/>
<accession>M8DAR8</accession>
<dbReference type="CDD" id="cd02440">
    <property type="entry name" value="AdoMet_MTases"/>
    <property type="match status" value="1"/>
</dbReference>
<dbReference type="RefSeq" id="WP_003391786.1">
    <property type="nucleotide sequence ID" value="NZ_APBN01000016.1"/>
</dbReference>
<dbReference type="AlphaFoldDB" id="M8DAR8"/>
<dbReference type="SUPFAM" id="SSF53335">
    <property type="entry name" value="S-adenosyl-L-methionine-dependent methyltransferases"/>
    <property type="match status" value="1"/>
</dbReference>
<dbReference type="EMBL" id="APBN01000016">
    <property type="protein sequence ID" value="EMT50417.1"/>
    <property type="molecule type" value="Genomic_DNA"/>
</dbReference>
<dbReference type="InterPro" id="IPR029063">
    <property type="entry name" value="SAM-dependent_MTases_sf"/>
</dbReference>
<dbReference type="PATRIC" id="fig|1300222.3.peg.4776"/>
<dbReference type="InterPro" id="IPR013216">
    <property type="entry name" value="Methyltransf_11"/>
</dbReference>
<comment type="caution">
    <text evidence="2">The sequence shown here is derived from an EMBL/GenBank/DDBJ whole genome shotgun (WGS) entry which is preliminary data.</text>
</comment>
<keyword evidence="3" id="KW-1185">Reference proteome</keyword>
<dbReference type="STRING" id="1300222.I532_22727"/>
<dbReference type="PANTHER" id="PTHR43460">
    <property type="entry name" value="METHYLTRANSFERASE"/>
    <property type="match status" value="1"/>
</dbReference>
<dbReference type="Pfam" id="PF08241">
    <property type="entry name" value="Methyltransf_11"/>
    <property type="match status" value="1"/>
</dbReference>
<evidence type="ECO:0000259" key="1">
    <source>
        <dbReference type="Pfam" id="PF08241"/>
    </source>
</evidence>
<organism evidence="2 3">
    <name type="scientific">Brevibacillus borstelensis AK1</name>
    <dbReference type="NCBI Taxonomy" id="1300222"/>
    <lineage>
        <taxon>Bacteria</taxon>
        <taxon>Bacillati</taxon>
        <taxon>Bacillota</taxon>
        <taxon>Bacilli</taxon>
        <taxon>Bacillales</taxon>
        <taxon>Paenibacillaceae</taxon>
        <taxon>Brevibacillus</taxon>
    </lineage>
</organism>
<sequence>MDRQKWFDWLLEEAKVPFEGWDFSYVGKTGRLKEAPLSWNYTGLVMRKLPEIGSLLDMGTGGGEFLSMLKPLPAQTYATEAYKPNVAVAKGRLEPLGITVVEADGEDALPFADEFFDLIINRHESFDAAEVFRIAKTGASFLTQQVGGENDLLLNRLLGAPIPEEYLHWNADYAVKQLKEAGFAIEDCREEMVPTRFYDVGAVVYYLRAVPWQIPDFSLENYADGLWEMHCRMEKDGYIDIPSHRFLVAAVRQ</sequence>
<name>M8DAR8_9BACL</name>
<gene>
    <name evidence="2" type="ORF">I532_22727</name>
</gene>
<dbReference type="OrthoDB" id="9795864at2"/>